<dbReference type="AlphaFoldDB" id="A0A644ZBQ6"/>
<name>A0A644ZBQ6_9ZZZZ</name>
<gene>
    <name evidence="2" type="primary">rbn_16</name>
    <name evidence="2" type="ORF">SDC9_84327</name>
</gene>
<proteinExistence type="predicted"/>
<dbReference type="InterPro" id="IPR001279">
    <property type="entry name" value="Metallo-B-lactamas"/>
</dbReference>
<dbReference type="EC" id="3.1.26.11" evidence="2"/>
<organism evidence="2">
    <name type="scientific">bioreactor metagenome</name>
    <dbReference type="NCBI Taxonomy" id="1076179"/>
    <lineage>
        <taxon>unclassified sequences</taxon>
        <taxon>metagenomes</taxon>
        <taxon>ecological metagenomes</taxon>
    </lineage>
</organism>
<dbReference type="GO" id="GO:0042781">
    <property type="term" value="F:3'-tRNA processing endoribonuclease activity"/>
    <property type="evidence" value="ECO:0007669"/>
    <property type="project" value="UniProtKB-EC"/>
</dbReference>
<dbReference type="Pfam" id="PF12706">
    <property type="entry name" value="Lactamase_B_2"/>
    <property type="match status" value="1"/>
</dbReference>
<dbReference type="EMBL" id="VSSQ01008040">
    <property type="protein sequence ID" value="MPM37708.1"/>
    <property type="molecule type" value="Genomic_DNA"/>
</dbReference>
<keyword evidence="2" id="KW-0378">Hydrolase</keyword>
<evidence type="ECO:0000313" key="2">
    <source>
        <dbReference type="EMBL" id="MPM37708.1"/>
    </source>
</evidence>
<accession>A0A644ZBQ6</accession>
<dbReference type="SUPFAM" id="SSF56281">
    <property type="entry name" value="Metallo-hydrolase/oxidoreductase"/>
    <property type="match status" value="1"/>
</dbReference>
<evidence type="ECO:0000259" key="1">
    <source>
        <dbReference type="Pfam" id="PF12706"/>
    </source>
</evidence>
<dbReference type="Gene3D" id="3.60.15.10">
    <property type="entry name" value="Ribonuclease Z/Hydroxyacylglutathione hydrolase-like"/>
    <property type="match status" value="1"/>
</dbReference>
<sequence length="252" mass="28004">MQVDMLGYAGSIQLSESSNTSLVVREADTSLLVDVSGSPCQALLQHDIDPNLLDAVLLTHAHVDHLYALPSLLHNLWMRKREKPLLIAGSETTLEQAKRLYRLFHLDAKPSLDSLLRWESVPSQIGSIRLDTFEVFHRPTMPTQGYTFTSKESKVSYFPDSAVRKPYPACARHSDLIIHEVGGLDADKESLHHEGHSTALEVAQLAKDLEAAKLLLVHLPPQLEFHEAILSEARSVFPQAQLPKGCSVITLH</sequence>
<feature type="domain" description="Metallo-beta-lactamase" evidence="1">
    <location>
        <begin position="49"/>
        <end position="218"/>
    </location>
</feature>
<dbReference type="PANTHER" id="PTHR46018:SF2">
    <property type="entry name" value="ZINC PHOSPHODIESTERASE ELAC PROTEIN 1"/>
    <property type="match status" value="1"/>
</dbReference>
<reference evidence="2" key="1">
    <citation type="submission" date="2019-08" db="EMBL/GenBank/DDBJ databases">
        <authorList>
            <person name="Kucharzyk K."/>
            <person name="Murdoch R.W."/>
            <person name="Higgins S."/>
            <person name="Loffler F."/>
        </authorList>
    </citation>
    <scope>NUCLEOTIDE SEQUENCE</scope>
</reference>
<comment type="caution">
    <text evidence="2">The sequence shown here is derived from an EMBL/GenBank/DDBJ whole genome shotgun (WGS) entry which is preliminary data.</text>
</comment>
<dbReference type="InterPro" id="IPR036866">
    <property type="entry name" value="RibonucZ/Hydroxyglut_hydro"/>
</dbReference>
<dbReference type="PANTHER" id="PTHR46018">
    <property type="entry name" value="ZINC PHOSPHODIESTERASE ELAC PROTEIN 1"/>
    <property type="match status" value="1"/>
</dbReference>
<protein>
    <submittedName>
        <fullName evidence="2">Ribonuclease BN</fullName>
        <ecNumber evidence="2">3.1.26.11</ecNumber>
    </submittedName>
</protein>